<sequence length="262" mass="30103">MKSQQKHTSKCKDLEAKKEIELPKRSFRETIRCKFCGNEWHSGDYKATVLPQRVPGKKMLKIIDKKKNGTRLLRKFEEKLLLKYEKERGNKLILFCKVCHKNTFMIMNKPHFSKFMVQPDKKNIDDVEVKTKKKKKKKKKDYLCGLKQSAVSPLITGSRLRKFNTTSPVSTALTISQNADSRIPKSVDKGMKNISVNVSGTPKENSSLFSVKELPHRTGGNKLKKKERNQTKYYSGLQAVLAKRSSTYSARNTLKQFISSLD</sequence>
<protein>
    <submittedName>
        <fullName evidence="1">Uncharacterized protein</fullName>
    </submittedName>
</protein>
<gene>
    <name evidence="1" type="ORF">TPAB3V08_LOCUS2938</name>
</gene>
<dbReference type="Pfam" id="PF15719">
    <property type="entry name" value="Rmp24-like"/>
    <property type="match status" value="1"/>
</dbReference>
<dbReference type="InterPro" id="IPR029779">
    <property type="entry name" value="Rmp24-like"/>
</dbReference>
<organism evidence="1 2">
    <name type="scientific">Timema podura</name>
    <name type="common">Walking stick</name>
    <dbReference type="NCBI Taxonomy" id="61482"/>
    <lineage>
        <taxon>Eukaryota</taxon>
        <taxon>Metazoa</taxon>
        <taxon>Ecdysozoa</taxon>
        <taxon>Arthropoda</taxon>
        <taxon>Hexapoda</taxon>
        <taxon>Insecta</taxon>
        <taxon>Pterygota</taxon>
        <taxon>Neoptera</taxon>
        <taxon>Polyneoptera</taxon>
        <taxon>Phasmatodea</taxon>
        <taxon>Timematodea</taxon>
        <taxon>Timematoidea</taxon>
        <taxon>Timematidae</taxon>
        <taxon>Timema</taxon>
    </lineage>
</organism>
<dbReference type="EMBL" id="CAJPIN010003121">
    <property type="protein sequence ID" value="CAG2055940.1"/>
    <property type="molecule type" value="Genomic_DNA"/>
</dbReference>
<accession>A0ABN7NSD3</accession>
<name>A0ABN7NSD3_TIMPD</name>
<comment type="caution">
    <text evidence="1">The sequence shown here is derived from an EMBL/GenBank/DDBJ whole genome shotgun (WGS) entry which is preliminary data.</text>
</comment>
<reference evidence="1" key="1">
    <citation type="submission" date="2021-03" db="EMBL/GenBank/DDBJ databases">
        <authorList>
            <person name="Tran Van P."/>
        </authorList>
    </citation>
    <scope>NUCLEOTIDE SEQUENCE</scope>
</reference>
<keyword evidence="2" id="KW-1185">Reference proteome</keyword>
<evidence type="ECO:0000313" key="1">
    <source>
        <dbReference type="EMBL" id="CAG2055940.1"/>
    </source>
</evidence>
<proteinExistence type="predicted"/>
<evidence type="ECO:0000313" key="2">
    <source>
        <dbReference type="Proteomes" id="UP001153148"/>
    </source>
</evidence>
<dbReference type="Proteomes" id="UP001153148">
    <property type="component" value="Unassembled WGS sequence"/>
</dbReference>